<dbReference type="PRINTS" id="PR00237">
    <property type="entry name" value="GPCRRHODOPSN"/>
</dbReference>
<keyword evidence="8" id="KW-0297">G-protein coupled receptor</keyword>
<keyword evidence="11" id="KW-0675">Receptor</keyword>
<dbReference type="Gene3D" id="3.80.10.10">
    <property type="entry name" value="Ribonuclease Inhibitor"/>
    <property type="match status" value="3"/>
</dbReference>
<dbReference type="GO" id="GO:0005886">
    <property type="term" value="C:plasma membrane"/>
    <property type="evidence" value="ECO:0000318"/>
    <property type="project" value="GO_Central"/>
</dbReference>
<dbReference type="InterPro" id="IPR036055">
    <property type="entry name" value="LDL_receptor-like_sf"/>
</dbReference>
<dbReference type="FunFam" id="3.80.10.10:FF:001164">
    <property type="entry name" value="GH01279p"/>
    <property type="match status" value="1"/>
</dbReference>
<dbReference type="SMART" id="SM00365">
    <property type="entry name" value="LRR_SD22"/>
    <property type="match status" value="4"/>
</dbReference>
<accession>A0A7M7PHQ6</accession>
<dbReference type="PROSITE" id="PS00237">
    <property type="entry name" value="G_PROTEIN_RECEP_F1_1"/>
    <property type="match status" value="1"/>
</dbReference>
<dbReference type="Gene3D" id="1.20.1070.10">
    <property type="entry name" value="Rhodopsin 7-helix transmembrane proteins"/>
    <property type="match status" value="1"/>
</dbReference>
<dbReference type="CDD" id="cd15137">
    <property type="entry name" value="7tmA_Relaxin_R"/>
    <property type="match status" value="1"/>
</dbReference>
<dbReference type="InterPro" id="IPR017452">
    <property type="entry name" value="GPCR_Rhodpsn_7TM"/>
</dbReference>
<evidence type="ECO:0000256" key="15">
    <source>
        <dbReference type="SAM" id="Phobius"/>
    </source>
</evidence>
<dbReference type="SUPFAM" id="SSF57424">
    <property type="entry name" value="LDL receptor-like module"/>
    <property type="match status" value="1"/>
</dbReference>
<dbReference type="GeneID" id="593212"/>
<feature type="domain" description="G-protein coupled receptors family 1 profile" evidence="17">
    <location>
        <begin position="529"/>
        <end position="786"/>
    </location>
</feature>
<feature type="compositionally biased region" description="Basic and acidic residues" evidence="14">
    <location>
        <begin position="886"/>
        <end position="897"/>
    </location>
</feature>
<dbReference type="AlphaFoldDB" id="A0A7M7PHQ6"/>
<dbReference type="GO" id="GO:0007189">
    <property type="term" value="P:adenylate cyclase-activating G protein-coupled receptor signaling pathway"/>
    <property type="evidence" value="ECO:0000318"/>
    <property type="project" value="GO_Central"/>
</dbReference>
<evidence type="ECO:0000256" key="5">
    <source>
        <dbReference type="ARBA" id="ARBA00022729"/>
    </source>
</evidence>
<keyword evidence="19" id="KW-1185">Reference proteome</keyword>
<evidence type="ECO:0000256" key="4">
    <source>
        <dbReference type="ARBA" id="ARBA00022692"/>
    </source>
</evidence>
<dbReference type="Pfam" id="PF00001">
    <property type="entry name" value="7tm_1"/>
    <property type="match status" value="1"/>
</dbReference>
<keyword evidence="12" id="KW-0807">Transducer</keyword>
<keyword evidence="7 15" id="KW-1133">Transmembrane helix</keyword>
<feature type="transmembrane region" description="Helical" evidence="15">
    <location>
        <begin position="590"/>
        <end position="614"/>
    </location>
</feature>
<reference evidence="18" key="2">
    <citation type="submission" date="2021-01" db="UniProtKB">
        <authorList>
            <consortium name="EnsemblMetazoa"/>
        </authorList>
    </citation>
    <scope>IDENTIFICATION</scope>
</reference>
<keyword evidence="2" id="KW-1003">Cell membrane</keyword>
<dbReference type="Gene3D" id="4.10.400.10">
    <property type="entry name" value="Low-density Lipoprotein Receptor"/>
    <property type="match status" value="1"/>
</dbReference>
<dbReference type="InterPro" id="IPR002131">
    <property type="entry name" value="Gphrmn_rcpt_fam"/>
</dbReference>
<feature type="transmembrane region" description="Helical" evidence="15">
    <location>
        <begin position="686"/>
        <end position="710"/>
    </location>
</feature>
<dbReference type="EnsemblMetazoa" id="XM_030994998">
    <property type="protein sequence ID" value="XP_030850858"/>
    <property type="gene ID" value="LOC593212"/>
</dbReference>
<dbReference type="InterPro" id="IPR032675">
    <property type="entry name" value="LRR_dom_sf"/>
</dbReference>
<dbReference type="SMART" id="SM00192">
    <property type="entry name" value="LDLa"/>
    <property type="match status" value="1"/>
</dbReference>
<dbReference type="PROSITE" id="PS50262">
    <property type="entry name" value="G_PROTEIN_RECEP_F1_2"/>
    <property type="match status" value="1"/>
</dbReference>
<dbReference type="KEGG" id="spu:593212"/>
<dbReference type="PROSITE" id="PS50068">
    <property type="entry name" value="LDLRA_2"/>
    <property type="match status" value="1"/>
</dbReference>
<dbReference type="PRINTS" id="PR00373">
    <property type="entry name" value="GLYCHORMONER"/>
</dbReference>
<feature type="transmembrane region" description="Helical" evidence="15">
    <location>
        <begin position="731"/>
        <end position="756"/>
    </location>
</feature>
<dbReference type="InterPro" id="IPR003591">
    <property type="entry name" value="Leu-rich_rpt_typical-subtyp"/>
</dbReference>
<keyword evidence="9 15" id="KW-0472">Membrane</keyword>
<evidence type="ECO:0000256" key="7">
    <source>
        <dbReference type="ARBA" id="ARBA00022989"/>
    </source>
</evidence>
<dbReference type="CDD" id="cd00112">
    <property type="entry name" value="LDLa"/>
    <property type="match status" value="1"/>
</dbReference>
<feature type="signal peptide" evidence="16">
    <location>
        <begin position="1"/>
        <end position="22"/>
    </location>
</feature>
<feature type="disulfide bond" evidence="13">
    <location>
        <begin position="51"/>
        <end position="63"/>
    </location>
</feature>
<proteinExistence type="predicted"/>
<evidence type="ECO:0000259" key="17">
    <source>
        <dbReference type="PROSITE" id="PS50262"/>
    </source>
</evidence>
<evidence type="ECO:0000256" key="10">
    <source>
        <dbReference type="ARBA" id="ARBA00023157"/>
    </source>
</evidence>
<feature type="transmembrane region" description="Helical" evidence="15">
    <location>
        <begin position="635"/>
        <end position="655"/>
    </location>
</feature>
<evidence type="ECO:0000313" key="18">
    <source>
        <dbReference type="EnsemblMetazoa" id="XP_030850858"/>
    </source>
</evidence>
<protein>
    <recommendedName>
        <fullName evidence="17">G-protein coupled receptors family 1 profile domain-containing protein</fullName>
    </recommendedName>
</protein>
<dbReference type="SUPFAM" id="SSF81321">
    <property type="entry name" value="Family A G protein-coupled receptor-like"/>
    <property type="match status" value="1"/>
</dbReference>
<sequence length="922" mass="104698">MNWAVLMVVVSSFFGTPQVSNATKGDDLDDAPSLIRYRRQSPMTSDPHAHCGEWFPCINSTQCVPQEAICNGIFDCDNKMDESDEECIDDINRRIYTFKDQGKQDDSSEEEDFIPPACDAGTYPDVCRCVLLHEDPMVNFDYYESLQDVYPSAFADPLFGESGEPMGLEIACTSKQLDRVPEALPADTLYLDLSDNRITHLHDDSFKNLTMLRELVITHNQMQTMDEDVFYDTTSLEMLDLSDNLIEIITAAHFDNLQKLTLLRLSRNHFRCEGGDCFRNLVSLRELELVACGITELTPDLFSNLHSLSVLQLSYNAITEIIPSHMNGLERLQDLYLSSNHISNIEHGTFDGMDNLLKLLLHDNKLTNISVGIFPVMPELQILKLDENEIAIIEPGSFALIENVQHFTLMKNRLSRIEVGMFDGLGNVTDMSLLENEIKVIEENAFDNLIKLESLDLQKNKLTEVPRELFTRLKNLNNIYFDFFFMCGYAPNVRVCLPKGDGISNVDDLLGNWLLRGAVWLVALLGCFGNLMVIFARCFVSEDNKVHSFFIMNLAVADFLMGLYLLIIGLHDVMFRGEYIFKDLDWRSGWVCKMCGLLSLLSSEMSVLTLTVITSDRFISIVHPFKFRQRHLAHAVILMVGFWLAAMLIAILPVLHRNYFGEFFYGGNGVCLPLQFDRPFDHGWEFTLVVFVLFNLFAFLFILYAYAQMFATVRKSSLAMRSTKESQDWNLLKRFTIIVATDFICWMPIILVKIASYSGIAIPQSVHAWFAIFVLPVNSALNPILYTVTTQFFRQRFLRPIRRLCGRRKQGKTYQSGSYDDSITGTKISATKLSVISHNGKPRAGSVNGRLISTKGSHVHHRPSEVQPWLTPDSSGHPSHPKRPSVRVEDTSCREEPEVVVVHSNSQNRIESSDVVEPLIET</sequence>
<dbReference type="FunFam" id="3.80.10.10:FF:001438">
    <property type="entry name" value="Uncharacterized protein"/>
    <property type="match status" value="1"/>
</dbReference>
<evidence type="ECO:0000256" key="3">
    <source>
        <dbReference type="ARBA" id="ARBA00022614"/>
    </source>
</evidence>
<dbReference type="SUPFAM" id="SSF52058">
    <property type="entry name" value="L domain-like"/>
    <property type="match status" value="1"/>
</dbReference>
<evidence type="ECO:0000313" key="19">
    <source>
        <dbReference type="Proteomes" id="UP000007110"/>
    </source>
</evidence>
<dbReference type="GO" id="GO:0008528">
    <property type="term" value="F:G protein-coupled peptide receptor activity"/>
    <property type="evidence" value="ECO:0000318"/>
    <property type="project" value="GO_Central"/>
</dbReference>
<evidence type="ECO:0000256" key="16">
    <source>
        <dbReference type="SAM" id="SignalP"/>
    </source>
</evidence>
<comment type="subcellular location">
    <subcellularLocation>
        <location evidence="1">Cell membrane</location>
        <topology evidence="1">Multi-pass membrane protein</topology>
    </subcellularLocation>
</comment>
<dbReference type="PANTHER" id="PTHR24372:SF77">
    <property type="entry name" value="G-PROTEIN COUPLED RECEPTORS FAMILY 1 PROFILE DOMAIN-CONTAINING PROTEIN"/>
    <property type="match status" value="1"/>
</dbReference>
<dbReference type="SMART" id="SM00369">
    <property type="entry name" value="LRR_TYP"/>
    <property type="match status" value="12"/>
</dbReference>
<dbReference type="InterPro" id="IPR002172">
    <property type="entry name" value="LDrepeatLR_classA_rpt"/>
</dbReference>
<organism evidence="18 19">
    <name type="scientific">Strongylocentrotus purpuratus</name>
    <name type="common">Purple sea urchin</name>
    <dbReference type="NCBI Taxonomy" id="7668"/>
    <lineage>
        <taxon>Eukaryota</taxon>
        <taxon>Metazoa</taxon>
        <taxon>Echinodermata</taxon>
        <taxon>Eleutherozoa</taxon>
        <taxon>Echinozoa</taxon>
        <taxon>Echinoidea</taxon>
        <taxon>Euechinoidea</taxon>
        <taxon>Echinacea</taxon>
        <taxon>Camarodonta</taxon>
        <taxon>Echinidea</taxon>
        <taxon>Strongylocentrotidae</taxon>
        <taxon>Strongylocentrotus</taxon>
    </lineage>
</organism>
<reference evidence="19" key="1">
    <citation type="submission" date="2015-02" db="EMBL/GenBank/DDBJ databases">
        <title>Genome sequencing for Strongylocentrotus purpuratus.</title>
        <authorList>
            <person name="Murali S."/>
            <person name="Liu Y."/>
            <person name="Vee V."/>
            <person name="English A."/>
            <person name="Wang M."/>
            <person name="Skinner E."/>
            <person name="Han Y."/>
            <person name="Muzny D.M."/>
            <person name="Worley K.C."/>
            <person name="Gibbs R.A."/>
        </authorList>
    </citation>
    <scope>NUCLEOTIDE SEQUENCE</scope>
</reference>
<dbReference type="OMA" id="HEPRNSG"/>
<dbReference type="GO" id="GO:0016500">
    <property type="term" value="F:protein-hormone receptor activity"/>
    <property type="evidence" value="ECO:0007669"/>
    <property type="project" value="InterPro"/>
</dbReference>
<dbReference type="Pfam" id="PF13855">
    <property type="entry name" value="LRR_8"/>
    <property type="match status" value="3"/>
</dbReference>
<feature type="transmembrane region" description="Helical" evidence="15">
    <location>
        <begin position="513"/>
        <end position="536"/>
    </location>
</feature>
<evidence type="ECO:0000256" key="1">
    <source>
        <dbReference type="ARBA" id="ARBA00004651"/>
    </source>
</evidence>
<feature type="transmembrane region" description="Helical" evidence="15">
    <location>
        <begin position="548"/>
        <end position="570"/>
    </location>
</feature>
<name>A0A7M7PHQ6_STRPU</name>
<evidence type="ECO:0000256" key="14">
    <source>
        <dbReference type="SAM" id="MobiDB-lite"/>
    </source>
</evidence>
<dbReference type="Proteomes" id="UP000007110">
    <property type="component" value="Unassembled WGS sequence"/>
</dbReference>
<dbReference type="OrthoDB" id="2101615at2759"/>
<feature type="region of interest" description="Disordered" evidence="14">
    <location>
        <begin position="856"/>
        <end position="922"/>
    </location>
</feature>
<feature type="chain" id="PRO_5029511965" description="G-protein coupled receptors family 1 profile domain-containing protein" evidence="16">
    <location>
        <begin position="23"/>
        <end position="922"/>
    </location>
</feature>
<feature type="transmembrane region" description="Helical" evidence="15">
    <location>
        <begin position="768"/>
        <end position="793"/>
    </location>
</feature>
<evidence type="ECO:0000256" key="13">
    <source>
        <dbReference type="PROSITE-ProRule" id="PRU00124"/>
    </source>
</evidence>
<evidence type="ECO:0000256" key="8">
    <source>
        <dbReference type="ARBA" id="ARBA00023040"/>
    </source>
</evidence>
<keyword evidence="3" id="KW-0433">Leucine-rich repeat</keyword>
<evidence type="ECO:0000256" key="9">
    <source>
        <dbReference type="ARBA" id="ARBA00023136"/>
    </source>
</evidence>
<dbReference type="InterPro" id="IPR000276">
    <property type="entry name" value="GPCR_Rhodpsn"/>
</dbReference>
<evidence type="ECO:0000256" key="2">
    <source>
        <dbReference type="ARBA" id="ARBA00022475"/>
    </source>
</evidence>
<dbReference type="InterPro" id="IPR001611">
    <property type="entry name" value="Leu-rich_rpt"/>
</dbReference>
<dbReference type="GO" id="GO:0009755">
    <property type="term" value="P:hormone-mediated signaling pathway"/>
    <property type="evidence" value="ECO:0000318"/>
    <property type="project" value="GO_Central"/>
</dbReference>
<keyword evidence="10 13" id="KW-1015">Disulfide bond</keyword>
<evidence type="ECO:0000256" key="12">
    <source>
        <dbReference type="ARBA" id="ARBA00023224"/>
    </source>
</evidence>
<keyword evidence="4 15" id="KW-0812">Transmembrane</keyword>
<evidence type="ECO:0000256" key="6">
    <source>
        <dbReference type="ARBA" id="ARBA00022737"/>
    </source>
</evidence>
<evidence type="ECO:0000256" key="11">
    <source>
        <dbReference type="ARBA" id="ARBA00023170"/>
    </source>
</evidence>
<dbReference type="InParanoid" id="A0A7M7PHQ6"/>
<dbReference type="PANTHER" id="PTHR24372">
    <property type="entry name" value="GLYCOPROTEIN HORMONE RECEPTOR"/>
    <property type="match status" value="1"/>
</dbReference>
<dbReference type="RefSeq" id="XP_030850858.1">
    <property type="nucleotide sequence ID" value="XM_030994998.1"/>
</dbReference>
<comment type="caution">
    <text evidence="13">Lacks conserved residue(s) required for the propagation of feature annotation.</text>
</comment>
<keyword evidence="5 16" id="KW-0732">Signal</keyword>
<dbReference type="PROSITE" id="PS51450">
    <property type="entry name" value="LRR"/>
    <property type="match status" value="2"/>
</dbReference>
<keyword evidence="6" id="KW-0677">Repeat</keyword>